<name>A0ACB7RSA9_HYAAI</name>
<reference evidence="1" key="1">
    <citation type="submission" date="2020-05" db="EMBL/GenBank/DDBJ databases">
        <title>Large-scale comparative analyses of tick genomes elucidate their genetic diversity and vector capacities.</title>
        <authorList>
            <person name="Jia N."/>
            <person name="Wang J."/>
            <person name="Shi W."/>
            <person name="Du L."/>
            <person name="Sun Y."/>
            <person name="Zhan W."/>
            <person name="Jiang J."/>
            <person name="Wang Q."/>
            <person name="Zhang B."/>
            <person name="Ji P."/>
            <person name="Sakyi L.B."/>
            <person name="Cui X."/>
            <person name="Yuan T."/>
            <person name="Jiang B."/>
            <person name="Yang W."/>
            <person name="Lam T.T.-Y."/>
            <person name="Chang Q."/>
            <person name="Ding S."/>
            <person name="Wang X."/>
            <person name="Zhu J."/>
            <person name="Ruan X."/>
            <person name="Zhao L."/>
            <person name="Wei J."/>
            <person name="Que T."/>
            <person name="Du C."/>
            <person name="Cheng J."/>
            <person name="Dai P."/>
            <person name="Han X."/>
            <person name="Huang E."/>
            <person name="Gao Y."/>
            <person name="Liu J."/>
            <person name="Shao H."/>
            <person name="Ye R."/>
            <person name="Li L."/>
            <person name="Wei W."/>
            <person name="Wang X."/>
            <person name="Wang C."/>
            <person name="Yang T."/>
            <person name="Huo Q."/>
            <person name="Li W."/>
            <person name="Guo W."/>
            <person name="Chen H."/>
            <person name="Zhou L."/>
            <person name="Ni X."/>
            <person name="Tian J."/>
            <person name="Zhou Y."/>
            <person name="Sheng Y."/>
            <person name="Liu T."/>
            <person name="Pan Y."/>
            <person name="Xia L."/>
            <person name="Li J."/>
            <person name="Zhao F."/>
            <person name="Cao W."/>
        </authorList>
    </citation>
    <scope>NUCLEOTIDE SEQUENCE</scope>
    <source>
        <strain evidence="1">Hyas-2018</strain>
    </source>
</reference>
<organism evidence="1 2">
    <name type="scientific">Hyalomma asiaticum</name>
    <name type="common">Tick</name>
    <dbReference type="NCBI Taxonomy" id="266040"/>
    <lineage>
        <taxon>Eukaryota</taxon>
        <taxon>Metazoa</taxon>
        <taxon>Ecdysozoa</taxon>
        <taxon>Arthropoda</taxon>
        <taxon>Chelicerata</taxon>
        <taxon>Arachnida</taxon>
        <taxon>Acari</taxon>
        <taxon>Parasitiformes</taxon>
        <taxon>Ixodida</taxon>
        <taxon>Ixodoidea</taxon>
        <taxon>Ixodidae</taxon>
        <taxon>Hyalomminae</taxon>
        <taxon>Hyalomma</taxon>
    </lineage>
</organism>
<evidence type="ECO:0000313" key="2">
    <source>
        <dbReference type="Proteomes" id="UP000821845"/>
    </source>
</evidence>
<dbReference type="Proteomes" id="UP000821845">
    <property type="component" value="Chromosome 8"/>
</dbReference>
<keyword evidence="2" id="KW-1185">Reference proteome</keyword>
<gene>
    <name evidence="1" type="ORF">HPB50_015972</name>
</gene>
<proteinExistence type="predicted"/>
<protein>
    <submittedName>
        <fullName evidence="1">Uncharacterized protein</fullName>
    </submittedName>
</protein>
<sequence length="694" mass="77023">MDSKNERLLYGAAICAFALISSIVVAAVLAIIYANRVPSPLACFTSECVAARDYLSGLLNSSRDPCSDFYGYVCSSWIVQGKDGGSFRADSISTALVTINNYLWHRDDAGDDPTDLRLMRRIYQKCHRYTADARSSGSFTASLNSVRKQLNWAAIRGSRSYHDLVVLLVRTSLLLGFHTVLAIELLSDDRRLMLRFSCGRSLLQKLTTTGERWDLEATLRIVNDDAAELAKILEMDEAVNGHLKRCAGSDEQHDVTVALDDVLDVLVPGINETHWVSAVRAVLVDSGVNRSRLLDVGLASGAVGFRDAFRVVTMSSGGIETAAVYLATHMDAEVLSTELSRSRLLPNPERTALFCLALARKPVAFSWPRLLVKILELRGSKEALQTMFEYLRETAPKTTVYTWLAKITPRVADKRIQKMDLAVVSEDMIPKSVRVVRASDSTAALPPDFAQRNASFVELFVQVMALVHGRLVRNPPTRLELIVSRLEERNELGYSEATSSVVVPTLYQRVPHFYAMDVPPHFNYATVGALMATTIAEVVGPAYTASKETEQNGRQRHDIWWTRAAKRQYNSTAQCLERLHGRLGLRHKAGAANTALRRRDMVLRAQGLRLAYDALVESFGVAATGKDFSRLWPEAQAVFFARFCLLSCDADQQNPKPLLSARANCLLPLHNMPEFGNAFDCGTREDFVAEQCLP</sequence>
<comment type="caution">
    <text evidence="1">The sequence shown here is derived from an EMBL/GenBank/DDBJ whole genome shotgun (WGS) entry which is preliminary data.</text>
</comment>
<accession>A0ACB7RSA9</accession>
<dbReference type="EMBL" id="CM023488">
    <property type="protein sequence ID" value="KAH6924334.1"/>
    <property type="molecule type" value="Genomic_DNA"/>
</dbReference>
<evidence type="ECO:0000313" key="1">
    <source>
        <dbReference type="EMBL" id="KAH6924334.1"/>
    </source>
</evidence>